<dbReference type="EMBL" id="BBNS01000002">
    <property type="protein sequence ID" value="GAL69738.1"/>
    <property type="molecule type" value="Genomic_DNA"/>
</dbReference>
<evidence type="ECO:0000313" key="4">
    <source>
        <dbReference type="Proteomes" id="UP000030184"/>
    </source>
</evidence>
<dbReference type="Proteomes" id="UP000029646">
    <property type="component" value="Unassembled WGS sequence"/>
</dbReference>
<dbReference type="EMBL" id="BBNY01000001">
    <property type="protein sequence ID" value="GAL87830.1"/>
    <property type="molecule type" value="Genomic_DNA"/>
</dbReference>
<evidence type="ECO:0000313" key="2">
    <source>
        <dbReference type="EMBL" id="GAL87830.1"/>
    </source>
</evidence>
<gene>
    <name evidence="1" type="ORF">JCM19302_3927</name>
    <name evidence="2" type="ORF">JCM19538_2192</name>
</gene>
<comment type="caution">
    <text evidence="1">The sequence shown here is derived from an EMBL/GenBank/DDBJ whole genome shotgun (WGS) entry which is preliminary data.</text>
</comment>
<dbReference type="AlphaFoldDB" id="A0A090W0I7"/>
<organism evidence="1 3">
    <name type="scientific">Jejuia pallidilutea</name>
    <dbReference type="NCBI Taxonomy" id="504487"/>
    <lineage>
        <taxon>Bacteria</taxon>
        <taxon>Pseudomonadati</taxon>
        <taxon>Bacteroidota</taxon>
        <taxon>Flavobacteriia</taxon>
        <taxon>Flavobacteriales</taxon>
        <taxon>Flavobacteriaceae</taxon>
        <taxon>Jejuia</taxon>
    </lineage>
</organism>
<accession>A0A090W0I7</accession>
<sequence length="52" mass="6051">MWCNNDTQKNLYFNGKHSKPLKLSNTTTNKNFCGVTQNTQIHLVINKIKHSF</sequence>
<keyword evidence="4" id="KW-1185">Reference proteome</keyword>
<evidence type="ECO:0000313" key="1">
    <source>
        <dbReference type="EMBL" id="GAL69738.1"/>
    </source>
</evidence>
<dbReference type="Proteomes" id="UP000030184">
    <property type="component" value="Unassembled WGS sequence"/>
</dbReference>
<protein>
    <submittedName>
        <fullName evidence="1">Uncharacterized protein</fullName>
    </submittedName>
</protein>
<proteinExistence type="predicted"/>
<evidence type="ECO:0000313" key="3">
    <source>
        <dbReference type="Proteomes" id="UP000029646"/>
    </source>
</evidence>
<reference evidence="4" key="1">
    <citation type="journal article" date="2014" name="Genome Announc.">
        <title>Draft Genome Sequence of Marine Flavobacterium Jejuia pallidilutea Strain 11shimoA1 and Pigmentation Mutants.</title>
        <authorList>
            <person name="Takatani N."/>
            <person name="Nakanishi M."/>
            <person name="Meirelles P."/>
            <person name="Mino S."/>
            <person name="Suda W."/>
            <person name="Oshima K."/>
            <person name="Hattori M."/>
            <person name="Ohkuma M."/>
            <person name="Hosokawa M."/>
            <person name="Miyashita K."/>
            <person name="Thompson F.L."/>
            <person name="Niwa A."/>
            <person name="Sawabe T."/>
            <person name="Sawabe T."/>
        </authorList>
    </citation>
    <scope>NUCLEOTIDE SEQUENCE [LARGE SCALE GENOMIC DNA]</scope>
    <source>
        <strain evidence="4">JCM 19538</strain>
    </source>
</reference>
<name>A0A090W0I7_9FLAO</name>